<dbReference type="Proteomes" id="UP000539920">
    <property type="component" value="Unassembled WGS sequence"/>
</dbReference>
<accession>A0A7L0YNT7</accession>
<evidence type="ECO:0000256" key="5">
    <source>
        <dbReference type="ARBA" id="ARBA00022801"/>
    </source>
</evidence>
<keyword evidence="9" id="KW-1185">Reference proteome</keyword>
<evidence type="ECO:0000256" key="1">
    <source>
        <dbReference type="ARBA" id="ARBA00022679"/>
    </source>
</evidence>
<dbReference type="InterPro" id="IPR043128">
    <property type="entry name" value="Rev_trsase/Diguanyl_cyclase"/>
</dbReference>
<keyword evidence="6" id="KW-0695">RNA-directed DNA polymerase</keyword>
<dbReference type="Pfam" id="PF06817">
    <property type="entry name" value="RVT_thumb"/>
    <property type="match status" value="1"/>
</dbReference>
<keyword evidence="3" id="KW-0540">Nuclease</keyword>
<dbReference type="Gene3D" id="3.30.70.270">
    <property type="match status" value="1"/>
</dbReference>
<comment type="caution">
    <text evidence="8">The sequence shown here is derived from an EMBL/GenBank/DDBJ whole genome shotgun (WGS) entry which is preliminary data.</text>
</comment>
<evidence type="ECO:0000256" key="2">
    <source>
        <dbReference type="ARBA" id="ARBA00022695"/>
    </source>
</evidence>
<dbReference type="GO" id="GO:0004519">
    <property type="term" value="F:endonuclease activity"/>
    <property type="evidence" value="ECO:0007669"/>
    <property type="project" value="UniProtKB-KW"/>
</dbReference>
<feature type="non-terminal residue" evidence="8">
    <location>
        <position position="1"/>
    </location>
</feature>
<evidence type="ECO:0000256" key="4">
    <source>
        <dbReference type="ARBA" id="ARBA00022759"/>
    </source>
</evidence>
<dbReference type="GO" id="GO:0003964">
    <property type="term" value="F:RNA-directed DNA polymerase activity"/>
    <property type="evidence" value="ECO:0007669"/>
    <property type="project" value="UniProtKB-KW"/>
</dbReference>
<feature type="non-terminal residue" evidence="8">
    <location>
        <position position="289"/>
    </location>
</feature>
<feature type="domain" description="Reverse transcriptase thumb" evidence="7">
    <location>
        <begin position="2"/>
        <end position="58"/>
    </location>
</feature>
<proteinExistence type="predicted"/>
<evidence type="ECO:0000259" key="7">
    <source>
        <dbReference type="Pfam" id="PF06817"/>
    </source>
</evidence>
<dbReference type="InterPro" id="IPR010661">
    <property type="entry name" value="RVT_thumb"/>
</dbReference>
<evidence type="ECO:0000256" key="6">
    <source>
        <dbReference type="ARBA" id="ARBA00022918"/>
    </source>
</evidence>
<dbReference type="PANTHER" id="PTHR41694">
    <property type="entry name" value="ENDOGENOUS RETROVIRUS GROUP K MEMBER POL PROTEIN"/>
    <property type="match status" value="1"/>
</dbReference>
<keyword evidence="5" id="KW-0378">Hydrolase</keyword>
<evidence type="ECO:0000256" key="3">
    <source>
        <dbReference type="ARBA" id="ARBA00022722"/>
    </source>
</evidence>
<name>A0A7L0YNT7_9PASE</name>
<dbReference type="AlphaFoldDB" id="A0A7L0YNT7"/>
<dbReference type="Gene3D" id="3.30.420.10">
    <property type="entry name" value="Ribonuclease H-like superfamily/Ribonuclease H"/>
    <property type="match status" value="1"/>
</dbReference>
<protein>
    <submittedName>
        <fullName evidence="8">POK19 protein</fullName>
    </submittedName>
</protein>
<dbReference type="SUPFAM" id="SSF53098">
    <property type="entry name" value="Ribonuclease H-like"/>
    <property type="match status" value="1"/>
</dbReference>
<dbReference type="GO" id="GO:0016787">
    <property type="term" value="F:hydrolase activity"/>
    <property type="evidence" value="ECO:0007669"/>
    <property type="project" value="UniProtKB-KW"/>
</dbReference>
<dbReference type="SUPFAM" id="SSF56672">
    <property type="entry name" value="DNA/RNA polymerases"/>
    <property type="match status" value="1"/>
</dbReference>
<keyword evidence="2" id="KW-0548">Nucleotidyltransferase</keyword>
<keyword evidence="4" id="KW-0255">Endonuclease</keyword>
<dbReference type="PANTHER" id="PTHR41694:SF3">
    <property type="entry name" value="RNA-DIRECTED DNA POLYMERASE-RELATED"/>
    <property type="match status" value="1"/>
</dbReference>
<keyword evidence="1" id="KW-0808">Transferase</keyword>
<organism evidence="8 9">
    <name type="scientific">Ploceus nigricollis</name>
    <dbReference type="NCBI Taxonomy" id="441696"/>
    <lineage>
        <taxon>Eukaryota</taxon>
        <taxon>Metazoa</taxon>
        <taxon>Chordata</taxon>
        <taxon>Craniata</taxon>
        <taxon>Vertebrata</taxon>
        <taxon>Euteleostomi</taxon>
        <taxon>Archelosauria</taxon>
        <taxon>Archosauria</taxon>
        <taxon>Dinosauria</taxon>
        <taxon>Saurischia</taxon>
        <taxon>Theropoda</taxon>
        <taxon>Coelurosauria</taxon>
        <taxon>Aves</taxon>
        <taxon>Neognathae</taxon>
        <taxon>Neoaves</taxon>
        <taxon>Telluraves</taxon>
        <taxon>Australaves</taxon>
        <taxon>Passeriformes</taxon>
        <taxon>Passeroidea</taxon>
        <taxon>Ploceidae</taxon>
        <taxon>Ploceinae</taxon>
        <taxon>Ploceus</taxon>
    </lineage>
</organism>
<evidence type="ECO:0000313" key="9">
    <source>
        <dbReference type="Proteomes" id="UP000539920"/>
    </source>
</evidence>
<dbReference type="GO" id="GO:0035613">
    <property type="term" value="F:RNA stem-loop binding"/>
    <property type="evidence" value="ECO:0007669"/>
    <property type="project" value="TreeGrafter"/>
</dbReference>
<sequence length="289" mass="32249">EKPETLHDLQKLLGTINWVRSLLGITKEDLVLLFALLSSGSGLNSPRQLTDEARDALDKVSHAIQTRQAHRINPNLPFLLAILGKGPQPHALIFQWGPEVSDPLLILEWVFLPHQPGKTITKPEMMAQLVIRARSRLLSLAGKDFSTIFLPITTLYLGWLLQQSECLQIALENFTGQISIHFLKHRLLHSSLSLIPKPLKSVVPLDALIIFNNGSGWSHKSVITWQNPITHDWESDIETVEGSSQIAELAAVVRAFSKFTCPFNLITDSTYFAGIVERAENAFLKTVSN</sequence>
<reference evidence="8 9" key="1">
    <citation type="submission" date="2019-09" db="EMBL/GenBank/DDBJ databases">
        <title>Bird 10,000 Genomes (B10K) Project - Family phase.</title>
        <authorList>
            <person name="Zhang G."/>
        </authorList>
    </citation>
    <scope>NUCLEOTIDE SEQUENCE [LARGE SCALE GENOMIC DNA]</scope>
    <source>
        <strain evidence="8">B10K-DU-001-79</strain>
        <tissue evidence="8">Muscle</tissue>
    </source>
</reference>
<dbReference type="InterPro" id="IPR043502">
    <property type="entry name" value="DNA/RNA_pol_sf"/>
</dbReference>
<dbReference type="InterPro" id="IPR012337">
    <property type="entry name" value="RNaseH-like_sf"/>
</dbReference>
<evidence type="ECO:0000313" key="8">
    <source>
        <dbReference type="EMBL" id="NXM17580.1"/>
    </source>
</evidence>
<dbReference type="InterPro" id="IPR036397">
    <property type="entry name" value="RNaseH_sf"/>
</dbReference>
<gene>
    <name evidence="8" type="primary">Ervk19_0</name>
    <name evidence="8" type="ORF">PLONIG_R02819</name>
</gene>
<dbReference type="EMBL" id="VXBC01007560">
    <property type="protein sequence ID" value="NXM17580.1"/>
    <property type="molecule type" value="Genomic_DNA"/>
</dbReference>